<gene>
    <name evidence="5" type="ORF">R3P38DRAFT_3279674</name>
</gene>
<comment type="function">
    <text evidence="1">Required for respiratory activity and maintenance and expression of the mitochondrial genome.</text>
</comment>
<evidence type="ECO:0000256" key="4">
    <source>
        <dbReference type="SAM" id="MobiDB-lite"/>
    </source>
</evidence>
<keyword evidence="6" id="KW-1185">Reference proteome</keyword>
<proteinExistence type="inferred from homology"/>
<dbReference type="Proteomes" id="UP001362999">
    <property type="component" value="Unassembled WGS sequence"/>
</dbReference>
<sequence length="278" mass="31774">MFSALRLIARPARCLNAPAPACTICRYTTRSARSILDDDSIPVDLSEDNDAVDGVRSTNPRRNPSSEKTPSTWQVHRSAIKESFPDGWNPPRKLSREAMEGLRQLNRVDPETFTTPVLAERFRVSPEAVRRILKSRWTPPVERRAKLLKKEADAKAEFLSLRALKERMETRRVMESRMDMREARRMDAFELDDGEEEIETQPDEGDAPRRAPAHFLVTHIALRVRMNASVLQFSASADCLRPRSIWLSVGYTRCQLVPNEFELLAQLSHEINGNYTSN</sequence>
<accession>A0AAW0AI67</accession>
<evidence type="ECO:0000256" key="1">
    <source>
        <dbReference type="ARBA" id="ARBA00003548"/>
    </source>
</evidence>
<dbReference type="InterPro" id="IPR010487">
    <property type="entry name" value="NGRN/Rrg9"/>
</dbReference>
<evidence type="ECO:0000256" key="3">
    <source>
        <dbReference type="ARBA" id="ARBA00013566"/>
    </source>
</evidence>
<dbReference type="AlphaFoldDB" id="A0AAW0AI67"/>
<reference evidence="5 6" key="1">
    <citation type="journal article" date="2024" name="J Genomics">
        <title>Draft genome sequencing and assembly of Favolaschia claudopus CIRM-BRFM 2984 isolated from oak limbs.</title>
        <authorList>
            <person name="Navarro D."/>
            <person name="Drula E."/>
            <person name="Chaduli D."/>
            <person name="Cazenave R."/>
            <person name="Ahrendt S."/>
            <person name="Wang J."/>
            <person name="Lipzen A."/>
            <person name="Daum C."/>
            <person name="Barry K."/>
            <person name="Grigoriev I.V."/>
            <person name="Favel A."/>
            <person name="Rosso M.N."/>
            <person name="Martin F."/>
        </authorList>
    </citation>
    <scope>NUCLEOTIDE SEQUENCE [LARGE SCALE GENOMIC DNA]</scope>
    <source>
        <strain evidence="5 6">CIRM-BRFM 2984</strain>
    </source>
</reference>
<evidence type="ECO:0000256" key="2">
    <source>
        <dbReference type="ARBA" id="ARBA00010895"/>
    </source>
</evidence>
<feature type="compositionally biased region" description="Polar residues" evidence="4">
    <location>
        <begin position="56"/>
        <end position="72"/>
    </location>
</feature>
<evidence type="ECO:0000313" key="5">
    <source>
        <dbReference type="EMBL" id="KAK7012676.1"/>
    </source>
</evidence>
<comment type="similarity">
    <text evidence="2">Belongs to the RRG9 family.</text>
</comment>
<comment type="caution">
    <text evidence="5">The sequence shown here is derived from an EMBL/GenBank/DDBJ whole genome shotgun (WGS) entry which is preliminary data.</text>
</comment>
<protein>
    <recommendedName>
        <fullName evidence="3">Required for respiratory growth protein 9, mitochondrial</fullName>
    </recommendedName>
</protein>
<dbReference type="Pfam" id="PF06413">
    <property type="entry name" value="Neugrin"/>
    <property type="match status" value="1"/>
</dbReference>
<dbReference type="GO" id="GO:0005634">
    <property type="term" value="C:nucleus"/>
    <property type="evidence" value="ECO:0007669"/>
    <property type="project" value="TreeGrafter"/>
</dbReference>
<name>A0AAW0AI67_9AGAR</name>
<organism evidence="5 6">
    <name type="scientific">Favolaschia claudopus</name>
    <dbReference type="NCBI Taxonomy" id="2862362"/>
    <lineage>
        <taxon>Eukaryota</taxon>
        <taxon>Fungi</taxon>
        <taxon>Dikarya</taxon>
        <taxon>Basidiomycota</taxon>
        <taxon>Agaricomycotina</taxon>
        <taxon>Agaricomycetes</taxon>
        <taxon>Agaricomycetidae</taxon>
        <taxon>Agaricales</taxon>
        <taxon>Marasmiineae</taxon>
        <taxon>Mycenaceae</taxon>
        <taxon>Favolaschia</taxon>
    </lineage>
</organism>
<dbReference type="PANTHER" id="PTHR13475:SF3">
    <property type="entry name" value="NEUGRIN"/>
    <property type="match status" value="1"/>
</dbReference>
<dbReference type="EMBL" id="JAWWNJ010000064">
    <property type="protein sequence ID" value="KAK7012676.1"/>
    <property type="molecule type" value="Genomic_DNA"/>
</dbReference>
<evidence type="ECO:0000313" key="6">
    <source>
        <dbReference type="Proteomes" id="UP001362999"/>
    </source>
</evidence>
<feature type="region of interest" description="Disordered" evidence="4">
    <location>
        <begin position="46"/>
        <end position="72"/>
    </location>
</feature>
<dbReference type="PANTHER" id="PTHR13475">
    <property type="entry name" value="NEUGRIN"/>
    <property type="match status" value="1"/>
</dbReference>